<protein>
    <submittedName>
        <fullName evidence="5">Class I SAM-dependent methyltransferase</fullName>
    </submittedName>
</protein>
<keyword evidence="6" id="KW-1185">Reference proteome</keyword>
<name>A0A432MMY6_9BACT</name>
<proteinExistence type="predicted"/>
<dbReference type="EMBL" id="RYZH01000009">
    <property type="protein sequence ID" value="RUL88557.1"/>
    <property type="molecule type" value="Genomic_DNA"/>
</dbReference>
<dbReference type="InterPro" id="IPR029063">
    <property type="entry name" value="SAM-dependent_MTases_sf"/>
</dbReference>
<feature type="domain" description="Methyltransferase" evidence="4">
    <location>
        <begin position="85"/>
        <end position="206"/>
    </location>
</feature>
<dbReference type="InterPro" id="IPR025714">
    <property type="entry name" value="Methyltranfer_dom"/>
</dbReference>
<feature type="region of interest" description="Disordered" evidence="2">
    <location>
        <begin position="246"/>
        <end position="270"/>
    </location>
</feature>
<dbReference type="PANTHER" id="PTHR43861">
    <property type="entry name" value="TRANS-ACONITATE 2-METHYLTRANSFERASE-RELATED"/>
    <property type="match status" value="1"/>
</dbReference>
<reference evidence="5 6" key="1">
    <citation type="submission" date="2018-12" db="EMBL/GenBank/DDBJ databases">
        <authorList>
            <person name="Toschakov S.V."/>
        </authorList>
    </citation>
    <scope>NUCLEOTIDE SEQUENCE [LARGE SCALE GENOMIC DNA]</scope>
    <source>
        <strain evidence="5 6">GM2012</strain>
    </source>
</reference>
<evidence type="ECO:0000313" key="6">
    <source>
        <dbReference type="Proteomes" id="UP000280296"/>
    </source>
</evidence>
<dbReference type="OrthoDB" id="9784101at2"/>
<evidence type="ECO:0000313" key="5">
    <source>
        <dbReference type="EMBL" id="RUL88557.1"/>
    </source>
</evidence>
<evidence type="ECO:0000256" key="2">
    <source>
        <dbReference type="SAM" id="MobiDB-lite"/>
    </source>
</evidence>
<reference evidence="5 6" key="2">
    <citation type="submission" date="2019-01" db="EMBL/GenBank/DDBJ databases">
        <title>Tautonia sociabilis, a novel thermotolerant planctomycete of Isosphaeraceae family, isolated from a 4000 m deep subterranean habitat.</title>
        <authorList>
            <person name="Kovaleva O.L."/>
            <person name="Elcheninov A.G."/>
            <person name="Van Heerden E."/>
            <person name="Toshchakov S.V."/>
            <person name="Novikov A."/>
            <person name="Bonch-Osmolovskaya E.A."/>
            <person name="Kublanov I.V."/>
        </authorList>
    </citation>
    <scope>NUCLEOTIDE SEQUENCE [LARGE SCALE GENOMIC DNA]</scope>
    <source>
        <strain evidence="5 6">GM2012</strain>
    </source>
</reference>
<keyword evidence="3" id="KW-0732">Signal</keyword>
<dbReference type="SUPFAM" id="SSF53335">
    <property type="entry name" value="S-adenosyl-L-methionine-dependent methyltransferases"/>
    <property type="match status" value="1"/>
</dbReference>
<feature type="signal peptide" evidence="3">
    <location>
        <begin position="1"/>
        <end position="26"/>
    </location>
</feature>
<dbReference type="Gene3D" id="3.40.50.150">
    <property type="entry name" value="Vaccinia Virus protein VP39"/>
    <property type="match status" value="1"/>
</dbReference>
<evidence type="ECO:0000256" key="1">
    <source>
        <dbReference type="ARBA" id="ARBA00022679"/>
    </source>
</evidence>
<gene>
    <name evidence="5" type="ORF">TsocGM_06440</name>
</gene>
<dbReference type="CDD" id="cd02440">
    <property type="entry name" value="AdoMet_MTases"/>
    <property type="match status" value="1"/>
</dbReference>
<dbReference type="PANTHER" id="PTHR43861:SF3">
    <property type="entry name" value="PUTATIVE (AFU_ORTHOLOGUE AFUA_2G14390)-RELATED"/>
    <property type="match status" value="1"/>
</dbReference>
<organism evidence="5 6">
    <name type="scientific">Tautonia sociabilis</name>
    <dbReference type="NCBI Taxonomy" id="2080755"/>
    <lineage>
        <taxon>Bacteria</taxon>
        <taxon>Pseudomonadati</taxon>
        <taxon>Planctomycetota</taxon>
        <taxon>Planctomycetia</taxon>
        <taxon>Isosphaerales</taxon>
        <taxon>Isosphaeraceae</taxon>
        <taxon>Tautonia</taxon>
    </lineage>
</organism>
<dbReference type="GO" id="GO:0032259">
    <property type="term" value="P:methylation"/>
    <property type="evidence" value="ECO:0007669"/>
    <property type="project" value="UniProtKB-KW"/>
</dbReference>
<dbReference type="GO" id="GO:0008168">
    <property type="term" value="F:methyltransferase activity"/>
    <property type="evidence" value="ECO:0007669"/>
    <property type="project" value="UniProtKB-KW"/>
</dbReference>
<feature type="chain" id="PRO_5019220555" evidence="3">
    <location>
        <begin position="27"/>
        <end position="270"/>
    </location>
</feature>
<evidence type="ECO:0000256" key="3">
    <source>
        <dbReference type="SAM" id="SignalP"/>
    </source>
</evidence>
<sequence length="270" mass="29742">MSRPSLPARWALAFVLALAFPFPADALPMAGPRQQPRPDHDHRHGTYRGRVIAEVMSYLGANWLMRPSRIEEERPDEMLDALGIEPGMIVADVGAGVGYHSLKMADRVGPEGVVYATDVQPQMLRMLQQRARRAGVSNVRPVLVTQEDPGLPEGEIDLILMVDVYHEVSDPEATLRGLRSALKPGGRLVLVEFRAEDPTVPIKPEHKMTVEQARAEIEPQGFRLKEVLDFLPWQHIIIFEKPAAGDLEKPAAGDTGPEPVVEPVEADPAG</sequence>
<dbReference type="Proteomes" id="UP000280296">
    <property type="component" value="Unassembled WGS sequence"/>
</dbReference>
<keyword evidence="1 5" id="KW-0808">Transferase</keyword>
<evidence type="ECO:0000259" key="4">
    <source>
        <dbReference type="Pfam" id="PF13847"/>
    </source>
</evidence>
<keyword evidence="5" id="KW-0489">Methyltransferase</keyword>
<comment type="caution">
    <text evidence="5">The sequence shown here is derived from an EMBL/GenBank/DDBJ whole genome shotgun (WGS) entry which is preliminary data.</text>
</comment>
<accession>A0A432MMY6</accession>
<dbReference type="RefSeq" id="WP_126724483.1">
    <property type="nucleotide sequence ID" value="NZ_RYZH01000009.1"/>
</dbReference>
<dbReference type="AlphaFoldDB" id="A0A432MMY6"/>
<dbReference type="Pfam" id="PF13847">
    <property type="entry name" value="Methyltransf_31"/>
    <property type="match status" value="1"/>
</dbReference>